<reference evidence="4 5" key="1">
    <citation type="journal article" date="2008" name="Nature">
        <title>The Trichoplax genome and the nature of placozoans.</title>
        <authorList>
            <person name="Srivastava M."/>
            <person name="Begovic E."/>
            <person name="Chapman J."/>
            <person name="Putnam N.H."/>
            <person name="Hellsten U."/>
            <person name="Kawashima T."/>
            <person name="Kuo A."/>
            <person name="Mitros T."/>
            <person name="Salamov A."/>
            <person name="Carpenter M.L."/>
            <person name="Signorovitch A.Y."/>
            <person name="Moreno M.A."/>
            <person name="Kamm K."/>
            <person name="Grimwood J."/>
            <person name="Schmutz J."/>
            <person name="Shapiro H."/>
            <person name="Grigoriev I.V."/>
            <person name="Buss L.W."/>
            <person name="Schierwater B."/>
            <person name="Dellaporta S.L."/>
            <person name="Rokhsar D.S."/>
        </authorList>
    </citation>
    <scope>NUCLEOTIDE SEQUENCE [LARGE SCALE GENOMIC DNA]</scope>
    <source>
        <strain evidence="4 5">Grell-BS-1999</strain>
    </source>
</reference>
<feature type="domain" description="GST C-terminal" evidence="3">
    <location>
        <begin position="38"/>
        <end position="172"/>
    </location>
</feature>
<dbReference type="Gene3D" id="1.20.1050.10">
    <property type="match status" value="1"/>
</dbReference>
<dbReference type="RefSeq" id="XP_002118309.1">
    <property type="nucleotide sequence ID" value="XM_002118273.1"/>
</dbReference>
<dbReference type="InterPro" id="IPR010987">
    <property type="entry name" value="Glutathione-S-Trfase_C-like"/>
</dbReference>
<dbReference type="GO" id="GO:0004364">
    <property type="term" value="F:glutathione transferase activity"/>
    <property type="evidence" value="ECO:0000318"/>
    <property type="project" value="GO_Central"/>
</dbReference>
<dbReference type="GeneID" id="6759522"/>
<sequence>MAQFLGKGSPRPPKTSKIGDEAIPETFIIYDYLEAKFPSVKTQHTGNAYKWAKDRLFATRISQNLAPKIGGLVKEPEKNFSEIATKLKTVNSILSKRGTDYIGGSSPNYADYYLWGWVELIPAIKAAHNLKFDLDREEYKHYWAWISRMDKNKHIEQDRIDRKVNLKLRTEFFKSVIAGKPNVLVGL</sequence>
<keyword evidence="5" id="KW-1185">Reference proteome</keyword>
<dbReference type="PROSITE" id="PS50405">
    <property type="entry name" value="GST_CTER"/>
    <property type="match status" value="1"/>
</dbReference>
<dbReference type="STRING" id="10228.B3SDJ6"/>
<dbReference type="Gene3D" id="3.40.30.10">
    <property type="entry name" value="Glutaredoxin"/>
    <property type="match status" value="1"/>
</dbReference>
<dbReference type="PANTHER" id="PTHR43968:SF6">
    <property type="entry name" value="GLUTATHIONE S-TRANSFERASE OMEGA"/>
    <property type="match status" value="1"/>
</dbReference>
<evidence type="ECO:0000256" key="1">
    <source>
        <dbReference type="ARBA" id="ARBA00011067"/>
    </source>
</evidence>
<evidence type="ECO:0000256" key="2">
    <source>
        <dbReference type="ARBA" id="ARBA00023002"/>
    </source>
</evidence>
<proteinExistence type="inferred from homology"/>
<protein>
    <recommendedName>
        <fullName evidence="3">GST C-terminal domain-containing protein</fullName>
    </recommendedName>
</protein>
<dbReference type="InterPro" id="IPR036282">
    <property type="entry name" value="Glutathione-S-Trfase_C_sf"/>
</dbReference>
<dbReference type="SUPFAM" id="SSF47616">
    <property type="entry name" value="GST C-terminal domain-like"/>
    <property type="match status" value="1"/>
</dbReference>
<comment type="similarity">
    <text evidence="1">Belongs to the GST superfamily. Omega family.</text>
</comment>
<keyword evidence="2" id="KW-0560">Oxidoreductase</keyword>
<evidence type="ECO:0000313" key="4">
    <source>
        <dbReference type="EMBL" id="EDV19189.1"/>
    </source>
</evidence>
<dbReference type="OrthoDB" id="4951845at2759"/>
<gene>
    <name evidence="4" type="ORF">TRIADDRAFT_62355</name>
</gene>
<dbReference type="EMBL" id="DS985280">
    <property type="protein sequence ID" value="EDV19189.1"/>
    <property type="molecule type" value="Genomic_DNA"/>
</dbReference>
<dbReference type="Proteomes" id="UP000009022">
    <property type="component" value="Unassembled WGS sequence"/>
</dbReference>
<evidence type="ECO:0000259" key="3">
    <source>
        <dbReference type="PROSITE" id="PS50405"/>
    </source>
</evidence>
<dbReference type="PhylomeDB" id="B3SDJ6"/>
<evidence type="ECO:0000313" key="5">
    <source>
        <dbReference type="Proteomes" id="UP000009022"/>
    </source>
</evidence>
<dbReference type="Pfam" id="PF13410">
    <property type="entry name" value="GST_C_2"/>
    <property type="match status" value="1"/>
</dbReference>
<dbReference type="eggNOG" id="KOG0406">
    <property type="taxonomic scope" value="Eukaryota"/>
</dbReference>
<accession>B3SDJ6</accession>
<dbReference type="CTD" id="6759522"/>
<dbReference type="FunFam" id="1.20.1050.10:FF:000009">
    <property type="entry name" value="Glutathione S-transferase omega-1"/>
    <property type="match status" value="1"/>
</dbReference>
<dbReference type="PANTHER" id="PTHR43968">
    <property type="match status" value="1"/>
</dbReference>
<dbReference type="KEGG" id="tad:TRIADDRAFT_62355"/>
<dbReference type="GO" id="GO:0005737">
    <property type="term" value="C:cytoplasm"/>
    <property type="evidence" value="ECO:0000318"/>
    <property type="project" value="GO_Central"/>
</dbReference>
<dbReference type="GO" id="GO:0006749">
    <property type="term" value="P:glutathione metabolic process"/>
    <property type="evidence" value="ECO:0000318"/>
    <property type="project" value="GO_Central"/>
</dbReference>
<dbReference type="InParanoid" id="B3SDJ6"/>
<dbReference type="FunCoup" id="B3SDJ6">
    <property type="interactions" value="931"/>
</dbReference>
<organism evidence="4 5">
    <name type="scientific">Trichoplax adhaerens</name>
    <name type="common">Trichoplax reptans</name>
    <dbReference type="NCBI Taxonomy" id="10228"/>
    <lineage>
        <taxon>Eukaryota</taxon>
        <taxon>Metazoa</taxon>
        <taxon>Placozoa</taxon>
        <taxon>Uniplacotomia</taxon>
        <taxon>Trichoplacea</taxon>
        <taxon>Trichoplacidae</taxon>
        <taxon>Trichoplax</taxon>
    </lineage>
</organism>
<dbReference type="HOGENOM" id="CLU_1449474_0_0_1"/>
<name>B3SDJ6_TRIAD</name>
<dbReference type="InterPro" id="IPR050983">
    <property type="entry name" value="GST_Omega/HSP26"/>
</dbReference>
<dbReference type="AlphaFoldDB" id="B3SDJ6"/>
<dbReference type="GO" id="GO:0045174">
    <property type="term" value="F:glutathione dehydrogenase (ascorbate) activity"/>
    <property type="evidence" value="ECO:0000318"/>
    <property type="project" value="GO_Central"/>
</dbReference>